<feature type="region of interest" description="Disordered" evidence="15">
    <location>
        <begin position="839"/>
        <end position="858"/>
    </location>
</feature>
<evidence type="ECO:0000256" key="8">
    <source>
        <dbReference type="ARBA" id="ARBA00022741"/>
    </source>
</evidence>
<dbReference type="PANTHER" id="PTHR24361">
    <property type="entry name" value="MITOGEN-ACTIVATED KINASE KINASE KINASE"/>
    <property type="match status" value="1"/>
</dbReference>
<feature type="transmembrane region" description="Helical" evidence="16">
    <location>
        <begin position="1299"/>
        <end position="1319"/>
    </location>
</feature>
<evidence type="ECO:0000256" key="13">
    <source>
        <dbReference type="ARBA" id="ARBA00047899"/>
    </source>
</evidence>
<reference evidence="18" key="1">
    <citation type="submission" date="2021-03" db="EMBL/GenBank/DDBJ databases">
        <authorList>
            <person name="Tagirdzhanova G."/>
        </authorList>
    </citation>
    <scope>NUCLEOTIDE SEQUENCE</scope>
</reference>
<evidence type="ECO:0000256" key="2">
    <source>
        <dbReference type="ARBA" id="ARBA00011534"/>
    </source>
</evidence>
<feature type="compositionally biased region" description="Gly residues" evidence="15">
    <location>
        <begin position="32"/>
        <end position="44"/>
    </location>
</feature>
<dbReference type="PANTHER" id="PTHR24361:SF433">
    <property type="entry name" value="PROTEIN KINASE DOMAIN-CONTAINING PROTEIN"/>
    <property type="match status" value="1"/>
</dbReference>
<keyword evidence="16" id="KW-1133">Transmembrane helix</keyword>
<evidence type="ECO:0000313" key="19">
    <source>
        <dbReference type="Proteomes" id="UP000664521"/>
    </source>
</evidence>
<feature type="compositionally biased region" description="Basic and acidic residues" evidence="15">
    <location>
        <begin position="84"/>
        <end position="95"/>
    </location>
</feature>
<evidence type="ECO:0000256" key="15">
    <source>
        <dbReference type="SAM" id="MobiDB-lite"/>
    </source>
</evidence>
<feature type="compositionally biased region" description="Basic and acidic residues" evidence="15">
    <location>
        <begin position="159"/>
        <end position="171"/>
    </location>
</feature>
<comment type="function">
    <text evidence="1">Component of the EKC/KEOPS complex that is required for the formation of a threonylcarbamoyl group on adenosine at position 37 (t(6)A37) in tRNAs that read codons beginning with adenine. The complex is probably involved in the transfer of the threonylcarbamoyl moiety of threonylcarbamoyl-AMP (TC-AMP) to the N6 group of A37. BUD32 has ATPase activity in the context of the EKC/KEOPS complex and likely plays a supporting role to the catalytic subunit KAE1. The EKC/KEOPS complex also promotes both telomere uncapping and telomere elongation. The complex is required for efficient recruitment of transcriptional coactivators.</text>
</comment>
<dbReference type="InterPro" id="IPR011009">
    <property type="entry name" value="Kinase-like_dom_sf"/>
</dbReference>
<feature type="compositionally biased region" description="Polar residues" evidence="15">
    <location>
        <begin position="1193"/>
        <end position="1226"/>
    </location>
</feature>
<dbReference type="InterPro" id="IPR000719">
    <property type="entry name" value="Prot_kinase_dom"/>
</dbReference>
<evidence type="ECO:0000313" key="18">
    <source>
        <dbReference type="EMBL" id="CAF9916212.1"/>
    </source>
</evidence>
<name>A0A8H3F0T1_9LECA</name>
<keyword evidence="10" id="KW-0067">ATP-binding</keyword>
<proteinExistence type="predicted"/>
<comment type="catalytic activity">
    <reaction evidence="13">
        <text>L-threonyl-[protein] + ATP = O-phospho-L-threonyl-[protein] + ADP + H(+)</text>
        <dbReference type="Rhea" id="RHEA:46608"/>
        <dbReference type="Rhea" id="RHEA-COMP:11060"/>
        <dbReference type="Rhea" id="RHEA-COMP:11605"/>
        <dbReference type="ChEBI" id="CHEBI:15378"/>
        <dbReference type="ChEBI" id="CHEBI:30013"/>
        <dbReference type="ChEBI" id="CHEBI:30616"/>
        <dbReference type="ChEBI" id="CHEBI:61977"/>
        <dbReference type="ChEBI" id="CHEBI:456216"/>
        <dbReference type="EC" id="2.7.11.1"/>
    </reaction>
</comment>
<evidence type="ECO:0000256" key="1">
    <source>
        <dbReference type="ARBA" id="ARBA00003747"/>
    </source>
</evidence>
<dbReference type="SMART" id="SM00220">
    <property type="entry name" value="S_TKc"/>
    <property type="match status" value="1"/>
</dbReference>
<evidence type="ECO:0000256" key="5">
    <source>
        <dbReference type="ARBA" id="ARBA00019973"/>
    </source>
</evidence>
<evidence type="ECO:0000256" key="11">
    <source>
        <dbReference type="ARBA" id="ARBA00030980"/>
    </source>
</evidence>
<accession>A0A8H3F0T1</accession>
<evidence type="ECO:0000256" key="6">
    <source>
        <dbReference type="ARBA" id="ARBA00022527"/>
    </source>
</evidence>
<dbReference type="GO" id="GO:0005737">
    <property type="term" value="C:cytoplasm"/>
    <property type="evidence" value="ECO:0007669"/>
    <property type="project" value="TreeGrafter"/>
</dbReference>
<dbReference type="EMBL" id="CAJPDS010000017">
    <property type="protein sequence ID" value="CAF9916212.1"/>
    <property type="molecule type" value="Genomic_DNA"/>
</dbReference>
<feature type="region of interest" description="Disordered" evidence="15">
    <location>
        <begin position="1173"/>
        <end position="1226"/>
    </location>
</feature>
<feature type="transmembrane region" description="Helical" evidence="16">
    <location>
        <begin position="1266"/>
        <end position="1287"/>
    </location>
</feature>
<dbReference type="GO" id="GO:0004674">
    <property type="term" value="F:protein serine/threonine kinase activity"/>
    <property type="evidence" value="ECO:0007669"/>
    <property type="project" value="UniProtKB-KW"/>
</dbReference>
<evidence type="ECO:0000256" key="16">
    <source>
        <dbReference type="SAM" id="Phobius"/>
    </source>
</evidence>
<feature type="compositionally biased region" description="Basic and acidic residues" evidence="15">
    <location>
        <begin position="47"/>
        <end position="74"/>
    </location>
</feature>
<keyword evidence="16" id="KW-0812">Transmembrane</keyword>
<feature type="region of interest" description="Disordered" evidence="15">
    <location>
        <begin position="303"/>
        <end position="326"/>
    </location>
</feature>
<evidence type="ECO:0000256" key="7">
    <source>
        <dbReference type="ARBA" id="ARBA00022679"/>
    </source>
</evidence>
<dbReference type="PROSITE" id="PS00109">
    <property type="entry name" value="PROTEIN_KINASE_TYR"/>
    <property type="match status" value="1"/>
</dbReference>
<dbReference type="OrthoDB" id="5355526at2759"/>
<feature type="compositionally biased region" description="Polar residues" evidence="15">
    <location>
        <begin position="1033"/>
        <end position="1050"/>
    </location>
</feature>
<keyword evidence="16" id="KW-0472">Membrane</keyword>
<comment type="catalytic activity">
    <reaction evidence="14">
        <text>L-seryl-[protein] + ATP = O-phospho-L-seryl-[protein] + ADP + H(+)</text>
        <dbReference type="Rhea" id="RHEA:17989"/>
        <dbReference type="Rhea" id="RHEA-COMP:9863"/>
        <dbReference type="Rhea" id="RHEA-COMP:11604"/>
        <dbReference type="ChEBI" id="CHEBI:15378"/>
        <dbReference type="ChEBI" id="CHEBI:29999"/>
        <dbReference type="ChEBI" id="CHEBI:30616"/>
        <dbReference type="ChEBI" id="CHEBI:83421"/>
        <dbReference type="ChEBI" id="CHEBI:456216"/>
        <dbReference type="EC" id="2.7.11.1"/>
    </reaction>
</comment>
<evidence type="ECO:0000256" key="10">
    <source>
        <dbReference type="ARBA" id="ARBA00022840"/>
    </source>
</evidence>
<feature type="region of interest" description="Disordered" evidence="15">
    <location>
        <begin position="21"/>
        <end position="172"/>
    </location>
</feature>
<feature type="domain" description="Protein kinase" evidence="17">
    <location>
        <begin position="175"/>
        <end position="526"/>
    </location>
</feature>
<evidence type="ECO:0000256" key="12">
    <source>
        <dbReference type="ARBA" id="ARBA00033194"/>
    </source>
</evidence>
<comment type="caution">
    <text evidence="18">The sequence shown here is derived from an EMBL/GenBank/DDBJ whole genome shotgun (WGS) entry which is preliminary data.</text>
</comment>
<keyword evidence="6" id="KW-0723">Serine/threonine-protein kinase</keyword>
<feature type="region of interest" description="Disordered" evidence="15">
    <location>
        <begin position="1033"/>
        <end position="1074"/>
    </location>
</feature>
<dbReference type="InterPro" id="IPR053235">
    <property type="entry name" value="Ser_Thr_kinase"/>
</dbReference>
<feature type="compositionally biased region" description="Polar residues" evidence="15">
    <location>
        <begin position="132"/>
        <end position="158"/>
    </location>
</feature>
<dbReference type="Gene3D" id="1.10.510.10">
    <property type="entry name" value="Transferase(Phosphotransferase) domain 1"/>
    <property type="match status" value="1"/>
</dbReference>
<protein>
    <recommendedName>
        <fullName evidence="5">EKC/KEOPS complex subunit BUD32</fullName>
        <ecNumber evidence="3">2.7.11.1</ecNumber>
    </recommendedName>
    <alternativeName>
        <fullName evidence="11 12">Atypical Serine/threonine protein kinase BUD32</fullName>
    </alternativeName>
    <alternativeName>
        <fullName evidence="4">EKC/KEOPS complex subunit bud32</fullName>
    </alternativeName>
</protein>
<dbReference type="InterPro" id="IPR008266">
    <property type="entry name" value="Tyr_kinase_AS"/>
</dbReference>
<keyword evidence="7" id="KW-0808">Transferase</keyword>
<evidence type="ECO:0000256" key="3">
    <source>
        <dbReference type="ARBA" id="ARBA00012513"/>
    </source>
</evidence>
<evidence type="ECO:0000256" key="4">
    <source>
        <dbReference type="ARBA" id="ARBA00013948"/>
    </source>
</evidence>
<comment type="subunit">
    <text evidence="2">Component of the EKC/KEOPS complex composed of at least BUD32, CGI121, GON7, KAE1 and PCC1; the whole complex dimerizes.</text>
</comment>
<gene>
    <name evidence="18" type="ORF">HETSPECPRED_002795</name>
</gene>
<keyword evidence="8" id="KW-0547">Nucleotide-binding</keyword>
<dbReference type="SUPFAM" id="SSF56112">
    <property type="entry name" value="Protein kinase-like (PK-like)"/>
    <property type="match status" value="1"/>
</dbReference>
<keyword evidence="9" id="KW-0418">Kinase</keyword>
<keyword evidence="19" id="KW-1185">Reference proteome</keyword>
<dbReference type="Proteomes" id="UP000664521">
    <property type="component" value="Unassembled WGS sequence"/>
</dbReference>
<dbReference type="GO" id="GO:0005524">
    <property type="term" value="F:ATP binding"/>
    <property type="evidence" value="ECO:0007669"/>
    <property type="project" value="UniProtKB-KW"/>
</dbReference>
<evidence type="ECO:0000259" key="17">
    <source>
        <dbReference type="PROSITE" id="PS50011"/>
    </source>
</evidence>
<sequence length="1323" mass="148015">MNKAIDSACNNCNRWKDRYACSQKLPSPPKTRGGGGGGGGGGRGGRGRGDTALLKRQDRHQDNAKVEDHKDNYHYNHSPQSSDNSDRRLQEHYEVPENSPGPRSQWELPTARPALSHPLSPGVGDPEHLHRGTQQTPAALPSSAGSEQSLKPRTSSPSHGEDSDNRSRQERPMSYMRRFLESNGHSRWLKNGNDSNSIHNDLDGATALSLHWQRAFGDNTGIDVPYELVRVKRIRARGDGEYQKEAQNLTRFLKTIRHPHCVAYLGSYTQSDYLYIMTFPKAQCSLEELMDSVSFASDKEKQSKPTSDFLKSDGSRVKSTPSDSELRGSPALFFSYEDRIRILRRCFVCLPQALSYLHEHFLMHKDISPRNILVDGSGSVLLAGAAEFGSKKRPNHTPGQVSSPYASVYYVSKGIEEALGRASDIFSLGCVLLQVVALVLQQTWRLRGLNLSQPRISAQVHYDFDAIYSLIDILGESGPTFKEQSDSEAVHGVRMIGALPTIREMLNLEPEQRPTAHGLWEKFKWVSLEICADCDPRHPEVWRSQALATSATANADSSVQLAKYSSQELPEASLFRQPSLSPTSSPEQLNSGLLSNLAEKDIRNPEPIVPGNMSVVNIAATSINEENATEKDLRPRRRDYLSYSKHGQKNLWYCGHCHHGPMSRQHDVACLHCYYPENLATEDDDNNATSDAPMRKDERKGFSDVVSIESLSSTPGLMSGSTLSTVSSQEILEAAEELVVLLLQDEHLKPLYDKALERMKTNKFKRKLRKLLGTFAIDLLKEAGNGMQRSAAQLVKESAKYVTSCIGKYYSLGKDEASEHMSALKMQASRRIIKDVGQFEKEPESDESQPDLGDRSQLPKLDGVRSFILDSSAISNLRKNLRRVVFGEPDRFQVEEVCADPPLEAGIIDNSDEIASFEEPDLDESMESYEVTVTQLEPLQKQASLATDSLFRSVLLIIESFSEFLELREKPLRPGCRRIRWTCVCGARLYDDFREITAGSLAQLEDFLNNAGISQRVNETASGNGAHNTVTVTGTKSSHAGQTFQTTRSGDSFDPGARQEGLRRRGHGHTRTSHDDLSLSKMWILPIFHYERYGMKVKHLSVDSDTSDENFFTMVKERYLEETSRIRRFVALRGVKKISYVKNPSHTDLQTYLSRRGRIGKLVEYFRSNYTITSPSPASPSPASPSPESQPSHIQQQDLETNSSTQPRASSVHPSPPSEQENQGPRSSYVFLRTPRKLGEQLQPDDADPPEAWGLYFEEGFRVHHFFILILFIYILASLAFAIYWCVKFGFMGPKTGSGAFGVASWMVTLVSLVTTVWFKWAD</sequence>
<organism evidence="18 19">
    <name type="scientific">Heterodermia speciosa</name>
    <dbReference type="NCBI Taxonomy" id="116794"/>
    <lineage>
        <taxon>Eukaryota</taxon>
        <taxon>Fungi</taxon>
        <taxon>Dikarya</taxon>
        <taxon>Ascomycota</taxon>
        <taxon>Pezizomycotina</taxon>
        <taxon>Lecanoromycetes</taxon>
        <taxon>OSLEUM clade</taxon>
        <taxon>Lecanoromycetidae</taxon>
        <taxon>Caliciales</taxon>
        <taxon>Physciaceae</taxon>
        <taxon>Heterodermia</taxon>
    </lineage>
</organism>
<dbReference type="PROSITE" id="PS50011">
    <property type="entry name" value="PROTEIN_KINASE_DOM"/>
    <property type="match status" value="1"/>
</dbReference>
<dbReference type="Pfam" id="PF00069">
    <property type="entry name" value="Pkinase"/>
    <property type="match status" value="1"/>
</dbReference>
<dbReference type="EC" id="2.7.11.1" evidence="3"/>
<evidence type="ECO:0000256" key="9">
    <source>
        <dbReference type="ARBA" id="ARBA00022777"/>
    </source>
</evidence>
<evidence type="ECO:0000256" key="14">
    <source>
        <dbReference type="ARBA" id="ARBA00048679"/>
    </source>
</evidence>